<evidence type="ECO:0000313" key="7">
    <source>
        <dbReference type="RefSeq" id="XP_036364783.1"/>
    </source>
</evidence>
<reference evidence="6 7" key="1">
    <citation type="submission" date="2025-08" db="UniProtKB">
        <authorList>
            <consortium name="RefSeq"/>
        </authorList>
    </citation>
    <scope>IDENTIFICATION</scope>
</reference>
<feature type="coiled-coil region" evidence="2">
    <location>
        <begin position="791"/>
        <end position="1011"/>
    </location>
</feature>
<dbReference type="AlphaFoldDB" id="A0A6P7T377"/>
<evidence type="ECO:0000313" key="5">
    <source>
        <dbReference type="Proteomes" id="UP000515154"/>
    </source>
</evidence>
<evidence type="ECO:0000256" key="3">
    <source>
        <dbReference type="SAM" id="MobiDB-lite"/>
    </source>
</evidence>
<evidence type="ECO:0000256" key="2">
    <source>
        <dbReference type="SAM" id="Coils"/>
    </source>
</evidence>
<feature type="region of interest" description="Disordered" evidence="3">
    <location>
        <begin position="1043"/>
        <end position="1104"/>
    </location>
</feature>
<feature type="coiled-coil region" evidence="2">
    <location>
        <begin position="681"/>
        <end position="708"/>
    </location>
</feature>
<dbReference type="PANTHER" id="PTHR18870">
    <property type="entry name" value="PROTEIN TAG-278-RELATED"/>
    <property type="match status" value="1"/>
</dbReference>
<feature type="coiled-coil region" evidence="2">
    <location>
        <begin position="295"/>
        <end position="329"/>
    </location>
</feature>
<feature type="compositionally biased region" description="Low complexity" evidence="3">
    <location>
        <begin position="1061"/>
        <end position="1075"/>
    </location>
</feature>
<feature type="coiled-coil region" evidence="2">
    <location>
        <begin position="219"/>
        <end position="246"/>
    </location>
</feature>
<name>A0A6P7T377_9MOLL</name>
<feature type="compositionally biased region" description="Pro residues" evidence="3">
    <location>
        <begin position="1093"/>
        <end position="1104"/>
    </location>
</feature>
<keyword evidence="1 2" id="KW-0175">Coiled coil</keyword>
<organism evidence="5 6">
    <name type="scientific">Octopus sinensis</name>
    <name type="common">East Asian common octopus</name>
    <dbReference type="NCBI Taxonomy" id="2607531"/>
    <lineage>
        <taxon>Eukaryota</taxon>
        <taxon>Metazoa</taxon>
        <taxon>Spiralia</taxon>
        <taxon>Lophotrochozoa</taxon>
        <taxon>Mollusca</taxon>
        <taxon>Cephalopoda</taxon>
        <taxon>Coleoidea</taxon>
        <taxon>Octopodiformes</taxon>
        <taxon>Octopoda</taxon>
        <taxon>Incirrata</taxon>
        <taxon>Octopodidae</taxon>
        <taxon>Octopus</taxon>
    </lineage>
</organism>
<feature type="coiled-coil region" evidence="2">
    <location>
        <begin position="372"/>
        <end position="619"/>
    </location>
</feature>
<sequence>MATGSTRMSYSNNFYQQQNVKFATLPHGSSTKDGDLTYDMHHKMSKKIAQLTKVIYALNTKKDEHENMLLHLRDQHKEDLEKLGSQMKVKLLQYKEKLLEVNKHHDRIVDLEKLVSCQQEQQKKFTEDFEDYQIEMTEKLHQAEINYRKKLWEFSGEMLEEKKAFQEKLKSFDKSEKELKDKHHSVIEELHKHYQEEIKTLLDAKNIKEHENMASDQQITFYKNEAEHWKNQVSDFEQAKSNLNLEWETKITQMKDAHMEQISLLIEEKDKELKDSFHIWGSDKGKLEQEVSKVKGEYSRRVEHLENEISRIQQESDKYKSRLALLKKELEDRDDSTSNLNSKLAESQVALSEEQSLCTLLQEEAITKDSTIKRQQANILKLSATVSDLEASRVQRETEIRSLRQKLEEHQVTITDLETVKMKLHVLQEDSEAKSAEIQQLKKMLHDANSEKMIIESQMDENTHEIKVKYEEEKEALIKQKEAEIALMKEAEQKSIMKIQNDMLDKFQKQKEEFDKEVQQLKQQNRSVVEEFEKIGQELKSQLTNAEVKLQNFQLMVRNSEENLSSASSHITTLKDGATRLKEELDACRNELKASKVANNQLQNELAKQQANHKNELLKCEAAHQKHLKTVCDGLEAKSKESLRLECNRVRELVIIQKETEKRDALDQMSYDKDAEIKAACKGWEDKVAQLQQEIFSLQSELTTAMSRCAIQIEEEKARFRLMEGQFERDALSFDERLKQETERLNVMQKTAMNEIHLVHKKDIQELEAKLMKDHQSALQALQLAHVTAQEKITEEHKQALLQQEKELEKQHAKNIECLQEDLYQKHRNEISLQLECHLKEISRLKEELQKILQTGKQKDRDHQVIMSELKNKIDCQEKKFFAIEEEKKKLKETITELMVNVNEEKEKQEHMKEFFSQEKKELKEHFETIKKQELENVEEDYIHEMQKMVKEFSRTQELMTSKITSLNSELVKAEEKYSNRESRPEDLEEIHHLRDEIHDKELQLKKIQEEKHFFQMELINRDTNFNKIFGSSLQVGLINPLSKTKARSEPPPRKYTSAPSLQQTQISSTLQQNQCRLEHLPGSPVHDEKLNPVPPLPPMYFKK</sequence>
<dbReference type="RefSeq" id="XP_029645184.1">
    <property type="nucleotide sequence ID" value="XM_029789324.2"/>
</dbReference>
<dbReference type="InterPro" id="IPR039478">
    <property type="entry name" value="FAM184A/B_N"/>
</dbReference>
<dbReference type="Proteomes" id="UP000515154">
    <property type="component" value="Linkage group LG14"/>
</dbReference>
<dbReference type="PANTHER" id="PTHR18870:SF9">
    <property type="entry name" value="PROTEIN TAG-278-RELATED"/>
    <property type="match status" value="1"/>
</dbReference>
<dbReference type="KEGG" id="osn:115219205"/>
<accession>A0A6P7T377</accession>
<evidence type="ECO:0000259" key="4">
    <source>
        <dbReference type="Pfam" id="PF15665"/>
    </source>
</evidence>
<keyword evidence="5" id="KW-1185">Reference proteome</keyword>
<protein>
    <submittedName>
        <fullName evidence="6 7">Protein FAM184A</fullName>
    </submittedName>
</protein>
<gene>
    <name evidence="6 7" type="primary">LOC115219205</name>
</gene>
<dbReference type="Pfam" id="PF15665">
    <property type="entry name" value="FAM184"/>
    <property type="match status" value="1"/>
</dbReference>
<evidence type="ECO:0000256" key="1">
    <source>
        <dbReference type="ARBA" id="ARBA00023054"/>
    </source>
</evidence>
<dbReference type="RefSeq" id="XP_036364783.1">
    <property type="nucleotide sequence ID" value="XM_036508890.1"/>
</dbReference>
<evidence type="ECO:0000313" key="6">
    <source>
        <dbReference type="RefSeq" id="XP_029645184.1"/>
    </source>
</evidence>
<feature type="domain" description="Protein FAM184A/B N-terminal" evidence="4">
    <location>
        <begin position="54"/>
        <end position="260"/>
    </location>
</feature>
<proteinExistence type="predicted"/>